<evidence type="ECO:0000313" key="3">
    <source>
        <dbReference type="Proteomes" id="UP001596296"/>
    </source>
</evidence>
<dbReference type="RefSeq" id="WP_379740707.1">
    <property type="nucleotide sequence ID" value="NZ_JBHSVN010000001.1"/>
</dbReference>
<accession>A0ABD5UWS7</accession>
<comment type="caution">
    <text evidence="2">The sequence shown here is derived from an EMBL/GenBank/DDBJ whole genome shotgun (WGS) entry which is preliminary data.</text>
</comment>
<dbReference type="EMBL" id="JBHSXL010000003">
    <property type="protein sequence ID" value="MFC6891792.1"/>
    <property type="molecule type" value="Genomic_DNA"/>
</dbReference>
<evidence type="ECO:0000259" key="1">
    <source>
        <dbReference type="Pfam" id="PF05050"/>
    </source>
</evidence>
<dbReference type="PANTHER" id="PTHR34203">
    <property type="entry name" value="METHYLTRANSFERASE, FKBM FAMILY PROTEIN"/>
    <property type="match status" value="1"/>
</dbReference>
<dbReference type="GO" id="GO:0032259">
    <property type="term" value="P:methylation"/>
    <property type="evidence" value="ECO:0007669"/>
    <property type="project" value="UniProtKB-KW"/>
</dbReference>
<dbReference type="NCBIfam" id="TIGR01444">
    <property type="entry name" value="fkbM_fam"/>
    <property type="match status" value="1"/>
</dbReference>
<dbReference type="EC" id="2.1.1.-" evidence="2"/>
<keyword evidence="2" id="KW-0808">Transferase</keyword>
<dbReference type="AlphaFoldDB" id="A0ABD5UWS7"/>
<name>A0ABD5UWS7_9EURY</name>
<dbReference type="GO" id="GO:0008168">
    <property type="term" value="F:methyltransferase activity"/>
    <property type="evidence" value="ECO:0007669"/>
    <property type="project" value="UniProtKB-KW"/>
</dbReference>
<dbReference type="InterPro" id="IPR052514">
    <property type="entry name" value="SAM-dependent_MTase"/>
</dbReference>
<keyword evidence="2" id="KW-0489">Methyltransferase</keyword>
<organism evidence="2 3">
    <name type="scientific">Halopenitus salinus</name>
    <dbReference type="NCBI Taxonomy" id="1198295"/>
    <lineage>
        <taxon>Archaea</taxon>
        <taxon>Methanobacteriati</taxon>
        <taxon>Methanobacteriota</taxon>
        <taxon>Stenosarchaea group</taxon>
        <taxon>Halobacteria</taxon>
        <taxon>Halobacteriales</taxon>
        <taxon>Haloferacaceae</taxon>
        <taxon>Halopenitus</taxon>
    </lineage>
</organism>
<keyword evidence="3" id="KW-1185">Reference proteome</keyword>
<proteinExistence type="predicted"/>
<protein>
    <submittedName>
        <fullName evidence="2">FkbM family methyltransferase</fullName>
        <ecNumber evidence="2">2.1.1.-</ecNumber>
    </submittedName>
</protein>
<dbReference type="PANTHER" id="PTHR34203:SF15">
    <property type="entry name" value="SLL1173 PROTEIN"/>
    <property type="match status" value="1"/>
</dbReference>
<dbReference type="SUPFAM" id="SSF53335">
    <property type="entry name" value="S-adenosyl-L-methionine-dependent methyltransferases"/>
    <property type="match status" value="1"/>
</dbReference>
<evidence type="ECO:0000313" key="2">
    <source>
        <dbReference type="EMBL" id="MFC6891792.1"/>
    </source>
</evidence>
<dbReference type="Gene3D" id="3.40.50.150">
    <property type="entry name" value="Vaccinia Virus protein VP39"/>
    <property type="match status" value="1"/>
</dbReference>
<gene>
    <name evidence="2" type="ORF">ACFQE9_04050</name>
</gene>
<sequence>MTPIISRARTAIVDAAYRSYYRLNDLNHDRRVWAPPKRAAGAWFRSYEPLPRHCRDELLSALCSELAPGEVVYDVGANTGVYTLAAAATRPDVRVVAFEPDPAVVEQLRRNVACNDFEDRVSVRAEGVGEETGTATFHRSSYGELGSFHAGNAAAWTADVRETTTVPVVRLDDVDAPPPDHLKIDVEGFGREAIAGAERTIEDHRPTVYFEPHVVDAGGTDYRVGWLRERFDALGYTAERLAEGWVFRP</sequence>
<dbReference type="Proteomes" id="UP001596296">
    <property type="component" value="Unassembled WGS sequence"/>
</dbReference>
<feature type="domain" description="Methyltransferase FkbM" evidence="1">
    <location>
        <begin position="74"/>
        <end position="214"/>
    </location>
</feature>
<dbReference type="InterPro" id="IPR029063">
    <property type="entry name" value="SAM-dependent_MTases_sf"/>
</dbReference>
<dbReference type="CDD" id="cd02440">
    <property type="entry name" value="AdoMet_MTases"/>
    <property type="match status" value="1"/>
</dbReference>
<dbReference type="Pfam" id="PF05050">
    <property type="entry name" value="Methyltransf_21"/>
    <property type="match status" value="1"/>
</dbReference>
<dbReference type="InterPro" id="IPR006342">
    <property type="entry name" value="FkbM_mtfrase"/>
</dbReference>
<reference evidence="2 3" key="1">
    <citation type="journal article" date="2019" name="Int. J. Syst. Evol. Microbiol.">
        <title>The Global Catalogue of Microorganisms (GCM) 10K type strain sequencing project: providing services to taxonomists for standard genome sequencing and annotation.</title>
        <authorList>
            <consortium name="The Broad Institute Genomics Platform"/>
            <consortium name="The Broad Institute Genome Sequencing Center for Infectious Disease"/>
            <person name="Wu L."/>
            <person name="Ma J."/>
        </authorList>
    </citation>
    <scope>NUCLEOTIDE SEQUENCE [LARGE SCALE GENOMIC DNA]</scope>
    <source>
        <strain evidence="2 3">SKJ47</strain>
    </source>
</reference>